<evidence type="ECO:0000259" key="3">
    <source>
        <dbReference type="Pfam" id="PF01471"/>
    </source>
</evidence>
<comment type="caution">
    <text evidence="4">The sequence shown here is derived from an EMBL/GenBank/DDBJ whole genome shotgun (WGS) entry which is preliminary data.</text>
</comment>
<gene>
    <name evidence="4" type="ORF">PVL29_006350</name>
</gene>
<dbReference type="Pfam" id="PF01471">
    <property type="entry name" value="PG_binding_1"/>
    <property type="match status" value="1"/>
</dbReference>
<evidence type="ECO:0000256" key="2">
    <source>
        <dbReference type="SAM" id="Phobius"/>
    </source>
</evidence>
<protein>
    <recommendedName>
        <fullName evidence="3">Peptidoglycan binding-like domain-containing protein</fullName>
    </recommendedName>
</protein>
<sequence>MREESRWSSERQSLLREISDLKFRIQQLEHQSSVSASIPDIAALLQLPKDSAEVARIAESGSSALPMVLESKEVKEEKVGDKKKRKTLRIGSEGEEVRAMQEALQNLGFYSGEEDVEFSSFSSGTERAVKTWQASLGAPENGIMTAELLERLFMEQHIEAAGLKRNVDPKENDASPPKEGVNGAPVASVTEISEIQQKVLKEEGFTEVEVSQQRVFLLGENRWEEPSRLVGRDKKGGGNKPKDATTKCLTCRGEGRLMCTECDGTGEPNIEPQVRECLRSLTNFALVIVLLVFFMIMIPYLSFVVQFLDWVDEGVKCPYCEGLGYTICDACEGKTTI</sequence>
<reference evidence="4 5" key="1">
    <citation type="journal article" date="2023" name="BMC Biotechnol.">
        <title>Vitis rotundifolia cv Carlos genome sequencing.</title>
        <authorList>
            <person name="Huff M."/>
            <person name="Hulse-Kemp A."/>
            <person name="Scheffler B."/>
            <person name="Youngblood R."/>
            <person name="Simpson S."/>
            <person name="Babiker E."/>
            <person name="Staton M."/>
        </authorList>
    </citation>
    <scope>NUCLEOTIDE SEQUENCE [LARGE SCALE GENOMIC DNA]</scope>
    <source>
        <tissue evidence="4">Leaf</tissue>
    </source>
</reference>
<evidence type="ECO:0000313" key="5">
    <source>
        <dbReference type="Proteomes" id="UP001168098"/>
    </source>
</evidence>
<evidence type="ECO:0000313" key="4">
    <source>
        <dbReference type="EMBL" id="KAJ9700978.1"/>
    </source>
</evidence>
<dbReference type="GO" id="GO:0009658">
    <property type="term" value="P:chloroplast organization"/>
    <property type="evidence" value="ECO:0007669"/>
    <property type="project" value="TreeGrafter"/>
</dbReference>
<feature type="transmembrane region" description="Helical" evidence="2">
    <location>
        <begin position="284"/>
        <end position="303"/>
    </location>
</feature>
<dbReference type="PANTHER" id="PTHR15852:SF16">
    <property type="entry name" value="PROTEIN DISULFIDE ISOMERASE PTAC5, CHLOROPLASTIC"/>
    <property type="match status" value="1"/>
</dbReference>
<feature type="region of interest" description="Disordered" evidence="1">
    <location>
        <begin position="164"/>
        <end position="184"/>
    </location>
</feature>
<dbReference type="Gene3D" id="1.10.101.10">
    <property type="entry name" value="PGBD-like superfamily/PGBD"/>
    <property type="match status" value="1"/>
</dbReference>
<proteinExistence type="predicted"/>
<name>A0AA39A6V7_VITRO</name>
<dbReference type="SUPFAM" id="SSF47090">
    <property type="entry name" value="PGBD-like"/>
    <property type="match status" value="1"/>
</dbReference>
<keyword evidence="2" id="KW-1133">Transmembrane helix</keyword>
<feature type="domain" description="Peptidoglycan binding-like" evidence="3">
    <location>
        <begin position="94"/>
        <end position="152"/>
    </location>
</feature>
<dbReference type="EMBL" id="JARBHA010000005">
    <property type="protein sequence ID" value="KAJ9700978.1"/>
    <property type="molecule type" value="Genomic_DNA"/>
</dbReference>
<keyword evidence="2" id="KW-0812">Transmembrane</keyword>
<dbReference type="Proteomes" id="UP001168098">
    <property type="component" value="Unassembled WGS sequence"/>
</dbReference>
<dbReference type="InterPro" id="IPR002477">
    <property type="entry name" value="Peptidoglycan-bd-like"/>
</dbReference>
<accession>A0AA39A6V7</accession>
<dbReference type="InterPro" id="IPR036365">
    <property type="entry name" value="PGBD-like_sf"/>
</dbReference>
<organism evidence="4 5">
    <name type="scientific">Vitis rotundifolia</name>
    <name type="common">Muscadine grape</name>
    <dbReference type="NCBI Taxonomy" id="103349"/>
    <lineage>
        <taxon>Eukaryota</taxon>
        <taxon>Viridiplantae</taxon>
        <taxon>Streptophyta</taxon>
        <taxon>Embryophyta</taxon>
        <taxon>Tracheophyta</taxon>
        <taxon>Spermatophyta</taxon>
        <taxon>Magnoliopsida</taxon>
        <taxon>eudicotyledons</taxon>
        <taxon>Gunneridae</taxon>
        <taxon>Pentapetalae</taxon>
        <taxon>rosids</taxon>
        <taxon>Vitales</taxon>
        <taxon>Vitaceae</taxon>
        <taxon>Viteae</taxon>
        <taxon>Vitis</taxon>
    </lineage>
</organism>
<keyword evidence="5" id="KW-1185">Reference proteome</keyword>
<evidence type="ECO:0000256" key="1">
    <source>
        <dbReference type="SAM" id="MobiDB-lite"/>
    </source>
</evidence>
<dbReference type="InterPro" id="IPR036366">
    <property type="entry name" value="PGBDSf"/>
</dbReference>
<keyword evidence="2" id="KW-0472">Membrane</keyword>
<dbReference type="GO" id="GO:0009507">
    <property type="term" value="C:chloroplast"/>
    <property type="evidence" value="ECO:0007669"/>
    <property type="project" value="TreeGrafter"/>
</dbReference>
<dbReference type="AlphaFoldDB" id="A0AA39A6V7"/>
<dbReference type="PANTHER" id="PTHR15852">
    <property type="entry name" value="PLASTID TRANSCRIPTIONALLY ACTIVE PROTEIN"/>
    <property type="match status" value="1"/>
</dbReference>
<dbReference type="GO" id="GO:0003756">
    <property type="term" value="F:protein disulfide isomerase activity"/>
    <property type="evidence" value="ECO:0007669"/>
    <property type="project" value="TreeGrafter"/>
</dbReference>